<organism evidence="3 4">
    <name type="scientific">Kaistella carnis</name>
    <dbReference type="NCBI Taxonomy" id="1241979"/>
    <lineage>
        <taxon>Bacteria</taxon>
        <taxon>Pseudomonadati</taxon>
        <taxon>Bacteroidota</taxon>
        <taxon>Flavobacteriia</taxon>
        <taxon>Flavobacteriales</taxon>
        <taxon>Weeksellaceae</taxon>
        <taxon>Chryseobacterium group</taxon>
        <taxon>Kaistella</taxon>
    </lineage>
</organism>
<dbReference type="OrthoDB" id="1413523at2"/>
<dbReference type="RefSeq" id="WP_125021472.1">
    <property type="nucleotide sequence ID" value="NZ_CP034159.1"/>
</dbReference>
<dbReference type="InterPro" id="IPR019734">
    <property type="entry name" value="TPR_rpt"/>
</dbReference>
<accession>A0A3G8XDZ4</accession>
<dbReference type="KEGG" id="ccas:EIB73_00160"/>
<evidence type="ECO:0000313" key="3">
    <source>
        <dbReference type="EMBL" id="AZI31680.1"/>
    </source>
</evidence>
<dbReference type="SUPFAM" id="SSF46894">
    <property type="entry name" value="C-terminal effector domain of the bipartite response regulators"/>
    <property type="match status" value="1"/>
</dbReference>
<keyword evidence="1" id="KW-0175">Coiled coil</keyword>
<dbReference type="Proteomes" id="UP000270185">
    <property type="component" value="Chromosome"/>
</dbReference>
<keyword evidence="2" id="KW-0812">Transmembrane</keyword>
<sequence length="574" mass="66317">MKLLLSTFLFAVYIFLPAQKINLSSDLSQVASWENLIMQHDLLNVDTIKAKSFLEPLKNRNTLGDQIIYDALIAKVYAKNFDKINATSNSLFSKSIRNAVKLGDQSLEVWSLLNYAEYLYNFRQMTEALPYFMSVTEKIENMSYDKILFPGESFSKIGFFMGTIGDNSLAVTYLNKALQYTKPNTSAYAMALDNVGIYLMNLGNYKGAEKSITEASVMAKSIGDEVRYAKTLGNLAQIYEKKGEIPRAIELVRQDIVISEKNKSTQNTMFAYTLLARLLIKNNQITEANEAIKYADAIAKSKSYFKINELDILKLKLKILNLEHREDEELEVRRRISVLEDSLNKTDGVLPLNQANWLMQKRKYQHNIVATKKELVREASLKNVIFAITGLLIVLVLFIFIRSKNKLKETQLEKERKIKMYEDMKRRNEQKLLDANKTLDAQIDFLKEKNIQIQKLREEIENFKESGSTFVEKDRSKLHDLLQSHLMTEENWLNFRREFEKEHPTFYKILQKDFPEITTSNLRIILLQKLGFTNSETAALLGITVDAVKKSKQRLKHKLGAKYDVLFKMMVSEN</sequence>
<proteinExistence type="predicted"/>
<dbReference type="EMBL" id="CP034159">
    <property type="protein sequence ID" value="AZI31680.1"/>
    <property type="molecule type" value="Genomic_DNA"/>
</dbReference>
<protein>
    <submittedName>
        <fullName evidence="3">Uncharacterized protein</fullName>
    </submittedName>
</protein>
<feature type="coiled-coil region" evidence="1">
    <location>
        <begin position="404"/>
        <end position="466"/>
    </location>
</feature>
<gene>
    <name evidence="3" type="ORF">EIB73_00160</name>
</gene>
<dbReference type="SUPFAM" id="SSF48452">
    <property type="entry name" value="TPR-like"/>
    <property type="match status" value="2"/>
</dbReference>
<dbReference type="GO" id="GO:0003677">
    <property type="term" value="F:DNA binding"/>
    <property type="evidence" value="ECO:0007669"/>
    <property type="project" value="InterPro"/>
</dbReference>
<dbReference type="InterPro" id="IPR011990">
    <property type="entry name" value="TPR-like_helical_dom_sf"/>
</dbReference>
<evidence type="ECO:0000256" key="1">
    <source>
        <dbReference type="SAM" id="Coils"/>
    </source>
</evidence>
<dbReference type="InterPro" id="IPR016032">
    <property type="entry name" value="Sig_transdc_resp-reg_C-effctor"/>
</dbReference>
<keyword evidence="2" id="KW-0472">Membrane</keyword>
<keyword evidence="2" id="KW-1133">Transmembrane helix</keyword>
<dbReference type="AlphaFoldDB" id="A0A3G8XDZ4"/>
<evidence type="ECO:0000313" key="4">
    <source>
        <dbReference type="Proteomes" id="UP000270185"/>
    </source>
</evidence>
<dbReference type="GO" id="GO:0006355">
    <property type="term" value="P:regulation of DNA-templated transcription"/>
    <property type="evidence" value="ECO:0007669"/>
    <property type="project" value="InterPro"/>
</dbReference>
<evidence type="ECO:0000256" key="2">
    <source>
        <dbReference type="SAM" id="Phobius"/>
    </source>
</evidence>
<dbReference type="SMART" id="SM00028">
    <property type="entry name" value="TPR"/>
    <property type="match status" value="2"/>
</dbReference>
<name>A0A3G8XDZ4_9FLAO</name>
<dbReference type="Gene3D" id="1.25.40.10">
    <property type="entry name" value="Tetratricopeptide repeat domain"/>
    <property type="match status" value="1"/>
</dbReference>
<feature type="transmembrane region" description="Helical" evidence="2">
    <location>
        <begin position="384"/>
        <end position="401"/>
    </location>
</feature>
<keyword evidence="4" id="KW-1185">Reference proteome</keyword>
<reference evidence="4" key="1">
    <citation type="submission" date="2018-11" db="EMBL/GenBank/DDBJ databases">
        <title>Proposal to divide the Flavobacteriaceae and reorganize its genera based on Amino Acid Identity values calculated from whole genome sequences.</title>
        <authorList>
            <person name="Nicholson A.C."/>
            <person name="Gulvik C.A."/>
            <person name="Whitney A.M."/>
            <person name="Humrighouse B.W."/>
            <person name="Bell M."/>
            <person name="Holmes B."/>
            <person name="Steigerwalt A.G."/>
            <person name="Villarma A."/>
            <person name="Sheth M."/>
            <person name="Batra D."/>
            <person name="Pryor J."/>
            <person name="Bernardet J.-F."/>
            <person name="Hugo C."/>
            <person name="Kampfer P."/>
            <person name="Newman J.D."/>
            <person name="McQuiston J.R."/>
        </authorList>
    </citation>
    <scope>NUCLEOTIDE SEQUENCE [LARGE SCALE GENOMIC DNA]</scope>
    <source>
        <strain evidence="4">G0081</strain>
    </source>
</reference>